<keyword evidence="5" id="KW-1185">Reference proteome</keyword>
<organism evidence="4 5">
    <name type="scientific">Strongylocentrotus purpuratus</name>
    <name type="common">Purple sea urchin</name>
    <dbReference type="NCBI Taxonomy" id="7668"/>
    <lineage>
        <taxon>Eukaryota</taxon>
        <taxon>Metazoa</taxon>
        <taxon>Echinodermata</taxon>
        <taxon>Eleutherozoa</taxon>
        <taxon>Echinozoa</taxon>
        <taxon>Echinoidea</taxon>
        <taxon>Euechinoidea</taxon>
        <taxon>Echinacea</taxon>
        <taxon>Camarodonta</taxon>
        <taxon>Echinidea</taxon>
        <taxon>Strongylocentrotidae</taxon>
        <taxon>Strongylocentrotus</taxon>
    </lineage>
</organism>
<dbReference type="PANTHER" id="PTHR47086:SF4">
    <property type="entry name" value="BTB DOMAIN-CONTAINING PROTEIN"/>
    <property type="match status" value="1"/>
</dbReference>
<dbReference type="RefSeq" id="XP_003729935.1">
    <property type="nucleotide sequence ID" value="XM_003729887.3"/>
</dbReference>
<dbReference type="PANTHER" id="PTHR47086">
    <property type="entry name" value="BTB DOMAIN-CONTAINING PROTEIN"/>
    <property type="match status" value="1"/>
</dbReference>
<dbReference type="InterPro" id="IPR040854">
    <property type="entry name" value="ZSWIM9"/>
</dbReference>
<name>A0A7M7LLM5_STRPU</name>
<dbReference type="OMA" id="NFRIGEC"/>
<evidence type="ECO:0000313" key="5">
    <source>
        <dbReference type="Proteomes" id="UP000007110"/>
    </source>
</evidence>
<feature type="region of interest" description="Disordered" evidence="2">
    <location>
        <begin position="206"/>
        <end position="237"/>
    </location>
</feature>
<feature type="domain" description="BESS" evidence="3">
    <location>
        <begin position="271"/>
        <end position="310"/>
    </location>
</feature>
<dbReference type="GeneID" id="100889323"/>
<dbReference type="OrthoDB" id="124789at2759"/>
<feature type="compositionally biased region" description="Basic residues" evidence="2">
    <location>
        <begin position="138"/>
        <end position="150"/>
    </location>
</feature>
<keyword evidence="1" id="KW-0539">Nucleus</keyword>
<dbReference type="Proteomes" id="UP000007110">
    <property type="component" value="Unassembled WGS sequence"/>
</dbReference>
<feature type="region of interest" description="Disordered" evidence="2">
    <location>
        <begin position="130"/>
        <end position="150"/>
    </location>
</feature>
<proteinExistence type="predicted"/>
<evidence type="ECO:0000256" key="1">
    <source>
        <dbReference type="PROSITE-ProRule" id="PRU00371"/>
    </source>
</evidence>
<accession>A0A7M7LLM5</accession>
<evidence type="ECO:0000259" key="3">
    <source>
        <dbReference type="PROSITE" id="PS51031"/>
    </source>
</evidence>
<evidence type="ECO:0000256" key="2">
    <source>
        <dbReference type="SAM" id="MobiDB-lite"/>
    </source>
</evidence>
<comment type="subcellular location">
    <subcellularLocation>
        <location evidence="1">Nucleus</location>
    </subcellularLocation>
</comment>
<dbReference type="Pfam" id="PF21599">
    <property type="entry name" value="ZSWIM3_N"/>
    <property type="match status" value="1"/>
</dbReference>
<dbReference type="AlphaFoldDB" id="A0A7M7LLM5"/>
<dbReference type="PROSITE" id="PS51031">
    <property type="entry name" value="BESS"/>
    <property type="match status" value="1"/>
</dbReference>
<dbReference type="InterPro" id="IPR004210">
    <property type="entry name" value="BESS_motif"/>
</dbReference>
<dbReference type="EnsemblMetazoa" id="XM_003729887">
    <property type="protein sequence ID" value="XP_003729935"/>
    <property type="gene ID" value="LOC100889323"/>
</dbReference>
<protein>
    <recommendedName>
        <fullName evidence="3">BESS domain-containing protein</fullName>
    </recommendedName>
</protein>
<dbReference type="InterPro" id="IPR048325">
    <property type="entry name" value="ZSWIM3_N"/>
</dbReference>
<dbReference type="GO" id="GO:0005634">
    <property type="term" value="C:nucleus"/>
    <property type="evidence" value="ECO:0007669"/>
    <property type="project" value="UniProtKB-SubCell"/>
</dbReference>
<reference evidence="5" key="1">
    <citation type="submission" date="2015-02" db="EMBL/GenBank/DDBJ databases">
        <title>Genome sequencing for Strongylocentrotus purpuratus.</title>
        <authorList>
            <person name="Murali S."/>
            <person name="Liu Y."/>
            <person name="Vee V."/>
            <person name="English A."/>
            <person name="Wang M."/>
            <person name="Skinner E."/>
            <person name="Han Y."/>
            <person name="Muzny D.M."/>
            <person name="Worley K.C."/>
            <person name="Gibbs R.A."/>
        </authorList>
    </citation>
    <scope>NUCLEOTIDE SEQUENCE</scope>
</reference>
<dbReference type="InParanoid" id="A0A7M7LLM5"/>
<dbReference type="KEGG" id="spu:100889323"/>
<reference evidence="4" key="2">
    <citation type="submission" date="2021-01" db="UniProtKB">
        <authorList>
            <consortium name="EnsemblMetazoa"/>
        </authorList>
    </citation>
    <scope>IDENTIFICATION</scope>
</reference>
<feature type="compositionally biased region" description="Polar residues" evidence="2">
    <location>
        <begin position="206"/>
        <end position="215"/>
    </location>
</feature>
<sequence length="316" mass="36571">MAVNFRIGECFTTYKDLEEKIKRFVRSSWSPLYIRESRKITCTRRAPNKVVNESLVYGDLRYCCIHGGRSGDAQNRKSTHQMACPFMMTLRADADGRYLRVTKAILEHNHPVSKEIYDQLPRRFRIRFDPEAHPTPASRHKTKKKLSRHPYSMKREEVVKAEQSISPKPENNNLAANSIHMNNHGLPNHVVLDTISEAPRFQVPASSTECHNSWSDDLEGMLPPKKRRSSISNEDLHDTLVSQAQRQVEREKDSGEVRGALLSYLRRHNEQDEEDRFFLSMAAVVRTLPTDVRATLKFRIHHMIFDAQMDNMSQTS</sequence>
<dbReference type="GO" id="GO:0003677">
    <property type="term" value="F:DNA binding"/>
    <property type="evidence" value="ECO:0007669"/>
    <property type="project" value="InterPro"/>
</dbReference>
<evidence type="ECO:0000313" key="4">
    <source>
        <dbReference type="EnsemblMetazoa" id="XP_003729935"/>
    </source>
</evidence>